<evidence type="ECO:0000313" key="1">
    <source>
        <dbReference type="EMBL" id="PIR45228.1"/>
    </source>
</evidence>
<reference evidence="1 2" key="1">
    <citation type="submission" date="2017-09" db="EMBL/GenBank/DDBJ databases">
        <title>Depth-based differentiation of microbial function through sediment-hosted aquifers and enrichment of novel symbionts in the deep terrestrial subsurface.</title>
        <authorList>
            <person name="Probst A.J."/>
            <person name="Ladd B."/>
            <person name="Jarett J.K."/>
            <person name="Geller-Mcgrath D.E."/>
            <person name="Sieber C.M."/>
            <person name="Emerson J.B."/>
            <person name="Anantharaman K."/>
            <person name="Thomas B.C."/>
            <person name="Malmstrom R."/>
            <person name="Stieglmeier M."/>
            <person name="Klingl A."/>
            <person name="Woyke T."/>
            <person name="Ryan C.M."/>
            <person name="Banfield J.F."/>
        </authorList>
    </citation>
    <scope>NUCLEOTIDE SEQUENCE [LARGE SCALE GENOMIC DNA]</scope>
    <source>
        <strain evidence="1">CG10_big_fil_rev_8_21_14_0_10_51_16</strain>
    </source>
</reference>
<name>A0A2H0RFD7_9BACT</name>
<comment type="caution">
    <text evidence="1">The sequence shown here is derived from an EMBL/GenBank/DDBJ whole genome shotgun (WGS) entry which is preliminary data.</text>
</comment>
<protein>
    <submittedName>
        <fullName evidence="1">Uncharacterized protein</fullName>
    </submittedName>
</protein>
<dbReference type="AlphaFoldDB" id="A0A2H0RFD7"/>
<accession>A0A2H0RFD7</accession>
<gene>
    <name evidence="1" type="ORF">COV10_00580</name>
</gene>
<dbReference type="Proteomes" id="UP000228767">
    <property type="component" value="Unassembled WGS sequence"/>
</dbReference>
<organism evidence="1 2">
    <name type="scientific">Candidatus Vogelbacteria bacterium CG10_big_fil_rev_8_21_14_0_10_51_16</name>
    <dbReference type="NCBI Taxonomy" id="1975045"/>
    <lineage>
        <taxon>Bacteria</taxon>
        <taxon>Candidatus Vogeliibacteriota</taxon>
    </lineage>
</organism>
<sequence>MNHRIRDGLLVALGALVAIPALVAAAPWAGPTAQPPGLNKEAPVHVGGDRQSKIGRLDLGTALPTATRGEESSNKHYGLITPSRVGAAGLCLGSGTNSSCIYSWSEVGGGSGNCIINNSTNTIVCTDANGIETTASLGLWQAHPGLSRWVQPKADKGVHATSGFVLESRSSNPSGATELIAGRMWYCTGNHVSNCPTN</sequence>
<evidence type="ECO:0000313" key="2">
    <source>
        <dbReference type="Proteomes" id="UP000228767"/>
    </source>
</evidence>
<proteinExistence type="predicted"/>
<dbReference type="EMBL" id="PCYI01000003">
    <property type="protein sequence ID" value="PIR45228.1"/>
    <property type="molecule type" value="Genomic_DNA"/>
</dbReference>